<dbReference type="AlphaFoldDB" id="A0AAW0EGI6"/>
<proteinExistence type="predicted"/>
<name>A0AAW0EGI6_9AGAR</name>
<keyword evidence="3" id="KW-1185">Reference proteome</keyword>
<feature type="region of interest" description="Disordered" evidence="1">
    <location>
        <begin position="31"/>
        <end position="116"/>
    </location>
</feature>
<gene>
    <name evidence="2" type="ORF">R3P38DRAFT_2757175</name>
</gene>
<sequence>MTALTVEQKKVQYARQLAAYTQKQCDAVLRKRQAGTPKVLTKNQRSTPPPDTGSCAGSTDSEEEGNLETPKPEGKSGQLQRYSRSDATTYTAPLPQALGSGSASAKLGDGGDLNSE</sequence>
<comment type="caution">
    <text evidence="2">The sequence shown here is derived from an EMBL/GenBank/DDBJ whole genome shotgun (WGS) entry which is preliminary data.</text>
</comment>
<dbReference type="EMBL" id="JAWWNJ010000001">
    <property type="protein sequence ID" value="KAK7064492.1"/>
    <property type="molecule type" value="Genomic_DNA"/>
</dbReference>
<accession>A0AAW0EGI6</accession>
<organism evidence="2 3">
    <name type="scientific">Favolaschia claudopus</name>
    <dbReference type="NCBI Taxonomy" id="2862362"/>
    <lineage>
        <taxon>Eukaryota</taxon>
        <taxon>Fungi</taxon>
        <taxon>Dikarya</taxon>
        <taxon>Basidiomycota</taxon>
        <taxon>Agaricomycotina</taxon>
        <taxon>Agaricomycetes</taxon>
        <taxon>Agaricomycetidae</taxon>
        <taxon>Agaricales</taxon>
        <taxon>Marasmiineae</taxon>
        <taxon>Mycenaceae</taxon>
        <taxon>Favolaschia</taxon>
    </lineage>
</organism>
<evidence type="ECO:0000256" key="1">
    <source>
        <dbReference type="SAM" id="MobiDB-lite"/>
    </source>
</evidence>
<protein>
    <submittedName>
        <fullName evidence="2">Uncharacterized protein</fullName>
    </submittedName>
</protein>
<evidence type="ECO:0000313" key="2">
    <source>
        <dbReference type="EMBL" id="KAK7064492.1"/>
    </source>
</evidence>
<evidence type="ECO:0000313" key="3">
    <source>
        <dbReference type="Proteomes" id="UP001362999"/>
    </source>
</evidence>
<reference evidence="2 3" key="1">
    <citation type="journal article" date="2024" name="J Genomics">
        <title>Draft genome sequencing and assembly of Favolaschia claudopus CIRM-BRFM 2984 isolated from oak limbs.</title>
        <authorList>
            <person name="Navarro D."/>
            <person name="Drula E."/>
            <person name="Chaduli D."/>
            <person name="Cazenave R."/>
            <person name="Ahrendt S."/>
            <person name="Wang J."/>
            <person name="Lipzen A."/>
            <person name="Daum C."/>
            <person name="Barry K."/>
            <person name="Grigoriev I.V."/>
            <person name="Favel A."/>
            <person name="Rosso M.N."/>
            <person name="Martin F."/>
        </authorList>
    </citation>
    <scope>NUCLEOTIDE SEQUENCE [LARGE SCALE GENOMIC DNA]</scope>
    <source>
        <strain evidence="2 3">CIRM-BRFM 2984</strain>
    </source>
</reference>
<dbReference type="Proteomes" id="UP001362999">
    <property type="component" value="Unassembled WGS sequence"/>
</dbReference>
<feature type="compositionally biased region" description="Polar residues" evidence="1">
    <location>
        <begin position="77"/>
        <end position="91"/>
    </location>
</feature>